<dbReference type="HOGENOM" id="CLU_044614_0_2_1"/>
<keyword evidence="1" id="KW-1133">Transmembrane helix</keyword>
<keyword evidence="3" id="KW-1185">Reference proteome</keyword>
<feature type="transmembrane region" description="Helical" evidence="1">
    <location>
        <begin position="144"/>
        <end position="171"/>
    </location>
</feature>
<reference evidence="2 3" key="1">
    <citation type="journal article" date="2012" name="Science">
        <title>The Paleozoic origin of enzymatic lignin decomposition reconstructed from 31 fungal genomes.</title>
        <authorList>
            <person name="Floudas D."/>
            <person name="Binder M."/>
            <person name="Riley R."/>
            <person name="Barry K."/>
            <person name="Blanchette R.A."/>
            <person name="Henrissat B."/>
            <person name="Martinez A.T."/>
            <person name="Otillar R."/>
            <person name="Spatafora J.W."/>
            <person name="Yadav J.S."/>
            <person name="Aerts A."/>
            <person name="Benoit I."/>
            <person name="Boyd A."/>
            <person name="Carlson A."/>
            <person name="Copeland A."/>
            <person name="Coutinho P.M."/>
            <person name="de Vries R.P."/>
            <person name="Ferreira P."/>
            <person name="Findley K."/>
            <person name="Foster B."/>
            <person name="Gaskell J."/>
            <person name="Glotzer D."/>
            <person name="Gorecki P."/>
            <person name="Heitman J."/>
            <person name="Hesse C."/>
            <person name="Hori C."/>
            <person name="Igarashi K."/>
            <person name="Jurgens J.A."/>
            <person name="Kallen N."/>
            <person name="Kersten P."/>
            <person name="Kohler A."/>
            <person name="Kuees U."/>
            <person name="Kumar T.K.A."/>
            <person name="Kuo A."/>
            <person name="LaButti K."/>
            <person name="Larrondo L.F."/>
            <person name="Lindquist E."/>
            <person name="Ling A."/>
            <person name="Lombard V."/>
            <person name="Lucas S."/>
            <person name="Lundell T."/>
            <person name="Martin R."/>
            <person name="McLaughlin D.J."/>
            <person name="Morgenstern I."/>
            <person name="Morin E."/>
            <person name="Murat C."/>
            <person name="Nagy L.G."/>
            <person name="Nolan M."/>
            <person name="Ohm R.A."/>
            <person name="Patyshakuliyeva A."/>
            <person name="Rokas A."/>
            <person name="Ruiz-Duenas F.J."/>
            <person name="Sabat G."/>
            <person name="Salamov A."/>
            <person name="Samejima M."/>
            <person name="Schmutz J."/>
            <person name="Slot J.C."/>
            <person name="St John F."/>
            <person name="Stenlid J."/>
            <person name="Sun H."/>
            <person name="Sun S."/>
            <person name="Syed K."/>
            <person name="Tsang A."/>
            <person name="Wiebenga A."/>
            <person name="Young D."/>
            <person name="Pisabarro A."/>
            <person name="Eastwood D.C."/>
            <person name="Martin F."/>
            <person name="Cullen D."/>
            <person name="Grigoriev I.V."/>
            <person name="Hibbett D.S."/>
        </authorList>
    </citation>
    <scope>NUCLEOTIDE SEQUENCE</scope>
    <source>
        <strain evidence="3">FP-58527</strain>
    </source>
</reference>
<accession>S8EXI8</accession>
<gene>
    <name evidence="2" type="ORF">FOMPIDRAFT_1033444</name>
</gene>
<keyword evidence="1" id="KW-0472">Membrane</keyword>
<feature type="transmembrane region" description="Helical" evidence="1">
    <location>
        <begin position="226"/>
        <end position="250"/>
    </location>
</feature>
<dbReference type="AlphaFoldDB" id="S8EXI8"/>
<feature type="transmembrane region" description="Helical" evidence="1">
    <location>
        <begin position="183"/>
        <end position="206"/>
    </location>
</feature>
<dbReference type="Proteomes" id="UP000015241">
    <property type="component" value="Unassembled WGS sequence"/>
</dbReference>
<name>S8EXI8_FOMSC</name>
<feature type="transmembrane region" description="Helical" evidence="1">
    <location>
        <begin position="116"/>
        <end position="137"/>
    </location>
</feature>
<dbReference type="OrthoDB" id="2641762at2759"/>
<dbReference type="InParanoid" id="S8EXI8"/>
<dbReference type="EMBL" id="KE504239">
    <property type="protein sequence ID" value="EPS94255.1"/>
    <property type="molecule type" value="Genomic_DNA"/>
</dbReference>
<protein>
    <submittedName>
        <fullName evidence="2">Uncharacterized protein</fullName>
    </submittedName>
</protein>
<evidence type="ECO:0000313" key="2">
    <source>
        <dbReference type="EMBL" id="EPS94255.1"/>
    </source>
</evidence>
<evidence type="ECO:0000256" key="1">
    <source>
        <dbReference type="SAM" id="Phobius"/>
    </source>
</evidence>
<evidence type="ECO:0000313" key="3">
    <source>
        <dbReference type="Proteomes" id="UP000015241"/>
    </source>
</evidence>
<dbReference type="eggNOG" id="ENOG502SKVI">
    <property type="taxonomic scope" value="Eukaryota"/>
</dbReference>
<dbReference type="STRING" id="743788.S8EXI8"/>
<organism evidence="2 3">
    <name type="scientific">Fomitopsis schrenkii</name>
    <name type="common">Brown rot fungus</name>
    <dbReference type="NCBI Taxonomy" id="2126942"/>
    <lineage>
        <taxon>Eukaryota</taxon>
        <taxon>Fungi</taxon>
        <taxon>Dikarya</taxon>
        <taxon>Basidiomycota</taxon>
        <taxon>Agaricomycotina</taxon>
        <taxon>Agaricomycetes</taxon>
        <taxon>Polyporales</taxon>
        <taxon>Fomitopsis</taxon>
    </lineage>
</organism>
<sequence>MYNSSWAPTNETSYQIFTEDTWLQGALLSNIAYGVELALFAMCFHLLVKQMNHRNKTRQICLLSFISILFVLGTTFVGGNMKFAQQAFVEYRNFPGGPAAFVQAMFTDPVDELANISWVVGNWLMDTFLVWRFVVIYKDTVKQWLWALLLLPCLMLLASVALGTAALVSITGSSPFAFVNLTLAYYVMSLSLNVIVTLLIAGRLLIFRYRIQKTMGGQHTSTYSNIIAILVESASLYSVFAVLFIVPFGLGNPVGNIFLQVVNQVQTVSSLLIIFRVATGTAWSGNTATRITDRSASQSIRLPQISDMAFPGDEDFLGHKQLLSAEYRNQGVKT</sequence>
<proteinExistence type="predicted"/>
<feature type="transmembrane region" description="Helical" evidence="1">
    <location>
        <begin position="60"/>
        <end position="79"/>
    </location>
</feature>
<feature type="transmembrane region" description="Helical" evidence="1">
    <location>
        <begin position="31"/>
        <end position="48"/>
    </location>
</feature>
<keyword evidence="1" id="KW-0812">Transmembrane</keyword>